<gene>
    <name evidence="3" type="ORF">AAAT34_05185</name>
</gene>
<feature type="domain" description="Lipocalin-like" evidence="2">
    <location>
        <begin position="20"/>
        <end position="148"/>
    </location>
</feature>
<feature type="signal peptide" evidence="1">
    <location>
        <begin position="1"/>
        <end position="19"/>
    </location>
</feature>
<reference evidence="3 4" key="1">
    <citation type="submission" date="2024-04" db="EMBL/GenBank/DDBJ databases">
        <title>Human intestinal bacterial collection.</title>
        <authorList>
            <person name="Pauvert C."/>
            <person name="Hitch T.C.A."/>
            <person name="Clavel T."/>
        </authorList>
    </citation>
    <scope>NUCLEOTIDE SEQUENCE [LARGE SCALE GENOMIC DNA]</scope>
    <source>
        <strain evidence="3 4">CLA-AA-H145</strain>
    </source>
</reference>
<evidence type="ECO:0000259" key="2">
    <source>
        <dbReference type="Pfam" id="PF13944"/>
    </source>
</evidence>
<feature type="chain" id="PRO_5046285260" evidence="1">
    <location>
        <begin position="20"/>
        <end position="481"/>
    </location>
</feature>
<dbReference type="Gene3D" id="2.60.120.890">
    <property type="entry name" value="BT2081, beta-jelly-roll domain"/>
    <property type="match status" value="1"/>
</dbReference>
<dbReference type="Pfam" id="PF13944">
    <property type="entry name" value="Calycin_like"/>
    <property type="match status" value="1"/>
</dbReference>
<sequence length="481" mass="52022">MKKIFTLLVVAMTAMSSMAANYTDSLTVTVNGQSVEQHATISVDKDQDGLLTFSLNNFILSMGGQEMGIGNIVIDKLQPMVAGTDTLLECSRGIYITEGNDPNVAVWVGPNLQEVPINFVAKLSHGRVYASISIYMEALQQNIDVTFGSGYQIPNSGFENYHTYAYDIDEPLRWHSFATAGGMLASIVSQTAHTFQSEDVRPGSTGSTSLSLKATSIIGFIANGTVTTGRMIAGSFSPLDPQNHAELDMSSTEVDGNGNPYYINMVGRPDSLAVWVKFSQAKANKKHPYATVSAYITDGTRFQDPQDKTYRNVMAKAVNNTIATTGGEWKRIVVPFTYVNDSIDGKAILVTISTNADPGQGSDGDEIIIDDFELIYDAELTNVALVGDEVKPELKGKGAFCVVSYDKNEANENIATIKVYSDDLKTHFTKTFNMTTAGIGSVEANGAVRKIYNVGGQLVNDMKAGQVYIVKEGGKTFKVLK</sequence>
<evidence type="ECO:0000256" key="1">
    <source>
        <dbReference type="SAM" id="SignalP"/>
    </source>
</evidence>
<dbReference type="Proteomes" id="UP001487296">
    <property type="component" value="Unassembled WGS sequence"/>
</dbReference>
<dbReference type="EMBL" id="JBBNFP010000014">
    <property type="protein sequence ID" value="MEQ2486450.1"/>
    <property type="molecule type" value="Genomic_DNA"/>
</dbReference>
<organism evidence="3 4">
    <name type="scientific">Hallella faecis</name>
    <dbReference type="NCBI Taxonomy" id="2841596"/>
    <lineage>
        <taxon>Bacteria</taxon>
        <taxon>Pseudomonadati</taxon>
        <taxon>Bacteroidota</taxon>
        <taxon>Bacteroidia</taxon>
        <taxon>Bacteroidales</taxon>
        <taxon>Prevotellaceae</taxon>
        <taxon>Hallella</taxon>
    </lineage>
</organism>
<comment type="caution">
    <text evidence="3">The sequence shown here is derived from an EMBL/GenBank/DDBJ whole genome shotgun (WGS) entry which is preliminary data.</text>
</comment>
<dbReference type="InterPro" id="IPR038653">
    <property type="entry name" value="Put_CMD_sf"/>
</dbReference>
<dbReference type="InterPro" id="IPR024311">
    <property type="entry name" value="Lipocalin-like"/>
</dbReference>
<protein>
    <submittedName>
        <fullName evidence="3">Calycin-like domain-containing protein</fullName>
    </submittedName>
</protein>
<dbReference type="RefSeq" id="WP_215759480.1">
    <property type="nucleotide sequence ID" value="NZ_JAHKBE010000012.1"/>
</dbReference>
<name>A0ABV1FQ53_9BACT</name>
<proteinExistence type="predicted"/>
<evidence type="ECO:0000313" key="4">
    <source>
        <dbReference type="Proteomes" id="UP001487296"/>
    </source>
</evidence>
<keyword evidence="4" id="KW-1185">Reference proteome</keyword>
<evidence type="ECO:0000313" key="3">
    <source>
        <dbReference type="EMBL" id="MEQ2486450.1"/>
    </source>
</evidence>
<accession>A0ABV1FQ53</accession>
<keyword evidence="1" id="KW-0732">Signal</keyword>